<feature type="region of interest" description="Disordered" evidence="1">
    <location>
        <begin position="417"/>
        <end position="441"/>
    </location>
</feature>
<dbReference type="SUPFAM" id="SSF56935">
    <property type="entry name" value="Porins"/>
    <property type="match status" value="1"/>
</dbReference>
<evidence type="ECO:0000256" key="2">
    <source>
        <dbReference type="SAM" id="SignalP"/>
    </source>
</evidence>
<evidence type="ECO:0000259" key="3">
    <source>
        <dbReference type="Pfam" id="PF14905"/>
    </source>
</evidence>
<keyword evidence="2" id="KW-0732">Signal</keyword>
<dbReference type="EMBL" id="JALGBH010000001">
    <property type="protein sequence ID" value="MCJ0742132.1"/>
    <property type="molecule type" value="Genomic_DNA"/>
</dbReference>
<name>A0ABS9ZUZ3_9SPHI</name>
<gene>
    <name evidence="4" type="ORF">MMF97_05360</name>
</gene>
<evidence type="ECO:0000313" key="4">
    <source>
        <dbReference type="EMBL" id="MCJ0742132.1"/>
    </source>
</evidence>
<sequence>MKKALLLLCCYLIIGITARGQNNSIKGIVEDVAAKVKLTNATISILNAKDSTLYKFTRAAADGSFALNNLKHGNFILLLTYPEYVDYVNPFTLSNEQNHIDLKSIDMKLKSKLLNEVIIKGQATAIKIKGDTTEFNAAAYTIQPNDKVEDLLKKFPGLQVDANGKITAQGKAVEKVLVDGEEFFGDDPTLVTKNLRADMVDKVQLFEKSSDQAAFTGVDDGQKKQTLNIVLKEDKKQGYFGKAEAGYATQDFYVLQGMFNKFKNKEKVAAYVTSSNTNRTGLGWEDAGKYGSMSGNMEMTSDGGMIMYSTDDIGSQFWGEGLPKSTNGGFHYENKWNDDKQGINTNYKLGNMNVFLDKNTLNQNNLPDGIFNSNSRELTNSKSFKQKVDGTYTIKIDTTSNLKVTIDGSLSTMTKNSSYNSVTKRGDNTLVNTSGRTNDDKSKQQAFNLNALYAKKFKKPGRNYSLNLSQSYNQSNSDGYINSLNKFFNEKEVNYKTEAIDQLKDNNLSTFKISTNFTYNEPLSKFFTLVANYGLTFINGKADKRTYDASVPGVYDQLNGEYSNYFESDQLTHQVGAVFNYVKGKTVLNFGNKTNFASFNQLEHLTNQKFDRNFINWLPQASYTYKFSAQRSFSIGYNGNTTQPSVAQLQPVKTNDDPLNIPEGNPDLKPSYSSNIRLNYRTYKVISSESFYFNANYRFTNNPIVSNNTTDGKGVTIYRSANLHEKTPFSGYAYLGYNRKIPVLNGMSGGINLNFNNSKNYNYVNGEMNTSTSTSYGPSLELSSFKDKINYYFSFGPRYRAQEASLQKQMSNKGWGTSGYFDMSAKLPQKISIRTNGDYSYEPKSATYDQSIEQFIMNASLTKAFFKQENLKLVLSVNDIFNQNRGFDRFSNANSITQTTSNNINRYFMFSLVWDFNKMGGGAPQKP</sequence>
<evidence type="ECO:0000256" key="1">
    <source>
        <dbReference type="SAM" id="MobiDB-lite"/>
    </source>
</evidence>
<feature type="compositionally biased region" description="Polar residues" evidence="1">
    <location>
        <begin position="417"/>
        <end position="436"/>
    </location>
</feature>
<protein>
    <submittedName>
        <fullName evidence="4">Outer membrane beta-barrel family protein</fullName>
    </submittedName>
</protein>
<comment type="caution">
    <text evidence="4">The sequence shown here is derived from an EMBL/GenBank/DDBJ whole genome shotgun (WGS) entry which is preliminary data.</text>
</comment>
<reference evidence="4" key="1">
    <citation type="submission" date="2022-03" db="EMBL/GenBank/DDBJ databases">
        <authorList>
            <person name="Woo C.Y."/>
        </authorList>
    </citation>
    <scope>NUCLEOTIDE SEQUENCE</scope>
    <source>
        <strain evidence="4">CYS-01</strain>
    </source>
</reference>
<organism evidence="4 5">
    <name type="scientific">Pedobacter montanisoli</name>
    <dbReference type="NCBI Taxonomy" id="2923277"/>
    <lineage>
        <taxon>Bacteria</taxon>
        <taxon>Pseudomonadati</taxon>
        <taxon>Bacteroidota</taxon>
        <taxon>Sphingobacteriia</taxon>
        <taxon>Sphingobacteriales</taxon>
        <taxon>Sphingobacteriaceae</taxon>
        <taxon>Pedobacter</taxon>
    </lineage>
</organism>
<dbReference type="Pfam" id="PF14905">
    <property type="entry name" value="OMP_b-brl_3"/>
    <property type="match status" value="1"/>
</dbReference>
<dbReference type="SUPFAM" id="SSF49452">
    <property type="entry name" value="Starch-binding domain-like"/>
    <property type="match status" value="1"/>
</dbReference>
<dbReference type="InterPro" id="IPR041700">
    <property type="entry name" value="OMP_b-brl_3"/>
</dbReference>
<dbReference type="RefSeq" id="WP_243360343.1">
    <property type="nucleotide sequence ID" value="NZ_JALGBH010000001.1"/>
</dbReference>
<proteinExistence type="predicted"/>
<evidence type="ECO:0000313" key="5">
    <source>
        <dbReference type="Proteomes" id="UP001165460"/>
    </source>
</evidence>
<dbReference type="InterPro" id="IPR013784">
    <property type="entry name" value="Carb-bd-like_fold"/>
</dbReference>
<accession>A0ABS9ZUZ3</accession>
<feature type="signal peptide" evidence="2">
    <location>
        <begin position="1"/>
        <end position="20"/>
    </location>
</feature>
<keyword evidence="5" id="KW-1185">Reference proteome</keyword>
<feature type="domain" description="Outer membrane protein beta-barrel" evidence="3">
    <location>
        <begin position="455"/>
        <end position="914"/>
    </location>
</feature>
<dbReference type="Proteomes" id="UP001165460">
    <property type="component" value="Unassembled WGS sequence"/>
</dbReference>
<feature type="chain" id="PRO_5046860253" evidence="2">
    <location>
        <begin position="21"/>
        <end position="927"/>
    </location>
</feature>